<dbReference type="InterPro" id="IPR052405">
    <property type="entry name" value="Mito_Transl_Release_Factor"/>
</dbReference>
<feature type="region of interest" description="Disordered" evidence="5">
    <location>
        <begin position="230"/>
        <end position="249"/>
    </location>
</feature>
<comment type="caution">
    <text evidence="7">The sequence shown here is derived from an EMBL/GenBank/DDBJ whole genome shotgun (WGS) entry which is preliminary data.</text>
</comment>
<proteinExistence type="inferred from homology"/>
<dbReference type="Proteomes" id="UP000028837">
    <property type="component" value="Unassembled WGS sequence"/>
</dbReference>
<evidence type="ECO:0000256" key="4">
    <source>
        <dbReference type="ARBA" id="ARBA00023128"/>
    </source>
</evidence>
<evidence type="ECO:0000256" key="1">
    <source>
        <dbReference type="ARBA" id="ARBA00004173"/>
    </source>
</evidence>
<dbReference type="VEuPathDB" id="ToxoDB:TGDOM2_206360"/>
<protein>
    <submittedName>
        <fullName evidence="7">Peptidyl-tRNA hydrolase domain-containing protein</fullName>
    </submittedName>
</protein>
<feature type="compositionally biased region" description="Basic and acidic residues" evidence="5">
    <location>
        <begin position="422"/>
        <end position="438"/>
    </location>
</feature>
<dbReference type="InterPro" id="IPR000352">
    <property type="entry name" value="Pep_chain_release_fac_I"/>
</dbReference>
<dbReference type="GO" id="GO:0003747">
    <property type="term" value="F:translation release factor activity"/>
    <property type="evidence" value="ECO:0007669"/>
    <property type="project" value="InterPro"/>
</dbReference>
<dbReference type="EMBL" id="AHZU02001464">
    <property type="protein sequence ID" value="KFG32096.1"/>
    <property type="molecule type" value="Genomic_DNA"/>
</dbReference>
<feature type="region of interest" description="Disordered" evidence="5">
    <location>
        <begin position="396"/>
        <end position="463"/>
    </location>
</feature>
<evidence type="ECO:0000259" key="6">
    <source>
        <dbReference type="Pfam" id="PF00472"/>
    </source>
</evidence>
<keyword evidence="4" id="KW-0496">Mitochondrion</keyword>
<dbReference type="AlphaFoldDB" id="A0A086JIX8"/>
<comment type="subcellular location">
    <subcellularLocation>
        <location evidence="1">Mitochondrion</location>
    </subcellularLocation>
</comment>
<dbReference type="Gene3D" id="3.30.160.20">
    <property type="match status" value="1"/>
</dbReference>
<evidence type="ECO:0000256" key="2">
    <source>
        <dbReference type="ARBA" id="ARBA00010835"/>
    </source>
</evidence>
<accession>A0A086JIX8</accession>
<reference evidence="7 8" key="1">
    <citation type="submission" date="2014-02" db="EMBL/GenBank/DDBJ databases">
        <authorList>
            <person name="Sibley D."/>
            <person name="Venepally P."/>
            <person name="Karamycheva S."/>
            <person name="Hadjithomas M."/>
            <person name="Khan A."/>
            <person name="Brunk B."/>
            <person name="Roos D."/>
            <person name="Caler E."/>
            <person name="Lorenzi H."/>
        </authorList>
    </citation>
    <scope>NUCLEOTIDE SEQUENCE [LARGE SCALE GENOMIC DNA]</scope>
    <source>
        <strain evidence="7 8">GAB2-2007-GAL-DOM2</strain>
    </source>
</reference>
<name>A0A086JIX8_TOXGO</name>
<sequence>MKAQNFVFLGCVYSASLSRRRGIPTWIDFLYLILVGALCLLARLQSHCSKTPDLGRHASVHSQSPTRLSLLFAPHCSTEQFLPKDPCAPPPLDVWPRVHQRQQLPSTISRSHRYPVEDSSGAPCDGFEAVFFTRKGCRVSSTTTKSLSAPHLRVVPRADGNLAFFSSCSVPDCFSTGPYLHNVGCLRLSSLSRPQHSCGGWSWLQSPPSCYVSLFRSTSGHTGFVPTLLEGSQPRPPVTSQHHGKPKDFRDVRHSAASGRLLATLDADGLFAAADEEPKVDPLQKLQEEGHLRGSGRMLHSAEASEKSFSSCRGEGLLDRRVWARRLSEFGTNVEEVVEQCVKGGGKGGQKVNKTNNCVVIVHLTRGLVIRCQHSRSQRKNRIMARELLLKKLQESIRQQHQQSRDAEEKQRRRNRQPTEAQKARVRAEKQRHSDRKEQRRRISSFDEEMKQEGTLHPWNKET</sequence>
<feature type="compositionally biased region" description="Basic and acidic residues" evidence="5">
    <location>
        <begin position="444"/>
        <end position="463"/>
    </location>
</feature>
<dbReference type="Pfam" id="PF00472">
    <property type="entry name" value="RF-1"/>
    <property type="match status" value="1"/>
</dbReference>
<dbReference type="PANTHER" id="PTHR46203">
    <property type="entry name" value="PROBABLE PEPTIDE CHAIN RELEASE FACTOR C12ORF65"/>
    <property type="match status" value="1"/>
</dbReference>
<dbReference type="PANTHER" id="PTHR46203:SF1">
    <property type="entry name" value="MITOCHONDRIAL TRANSLATION RELEASE FACTOR IN RESCUE"/>
    <property type="match status" value="1"/>
</dbReference>
<keyword evidence="3" id="KW-0809">Transit peptide</keyword>
<gene>
    <name evidence="7" type="ORF">TGDOM2_206360</name>
</gene>
<keyword evidence="7" id="KW-0378">Hydrolase</keyword>
<evidence type="ECO:0000256" key="3">
    <source>
        <dbReference type="ARBA" id="ARBA00022946"/>
    </source>
</evidence>
<dbReference type="OrthoDB" id="277888at2759"/>
<evidence type="ECO:0000313" key="7">
    <source>
        <dbReference type="EMBL" id="KFG32096.1"/>
    </source>
</evidence>
<evidence type="ECO:0000313" key="8">
    <source>
        <dbReference type="Proteomes" id="UP000028837"/>
    </source>
</evidence>
<dbReference type="GO" id="GO:0005739">
    <property type="term" value="C:mitochondrion"/>
    <property type="evidence" value="ECO:0007669"/>
    <property type="project" value="UniProtKB-SubCell"/>
</dbReference>
<dbReference type="GO" id="GO:0016787">
    <property type="term" value="F:hydrolase activity"/>
    <property type="evidence" value="ECO:0007669"/>
    <property type="project" value="UniProtKB-KW"/>
</dbReference>
<dbReference type="InterPro" id="IPR045853">
    <property type="entry name" value="Pep_chain_release_fac_I_sf"/>
</dbReference>
<feature type="domain" description="Prokaryotic-type class I peptide chain release factors" evidence="6">
    <location>
        <begin position="334"/>
        <end position="441"/>
    </location>
</feature>
<comment type="similarity">
    <text evidence="2">Belongs to the prokaryotic/mitochondrial release factor family.</text>
</comment>
<evidence type="ECO:0000256" key="5">
    <source>
        <dbReference type="SAM" id="MobiDB-lite"/>
    </source>
</evidence>
<dbReference type="SUPFAM" id="SSF75620">
    <property type="entry name" value="Release factor"/>
    <property type="match status" value="1"/>
</dbReference>
<organism evidence="7 8">
    <name type="scientific">Toxoplasma gondii GAB2-2007-GAL-DOM2</name>
    <dbReference type="NCBI Taxonomy" id="1130820"/>
    <lineage>
        <taxon>Eukaryota</taxon>
        <taxon>Sar</taxon>
        <taxon>Alveolata</taxon>
        <taxon>Apicomplexa</taxon>
        <taxon>Conoidasida</taxon>
        <taxon>Coccidia</taxon>
        <taxon>Eucoccidiorida</taxon>
        <taxon>Eimeriorina</taxon>
        <taxon>Sarcocystidae</taxon>
        <taxon>Toxoplasma</taxon>
    </lineage>
</organism>